<reference evidence="2" key="1">
    <citation type="submission" date="2024-04" db="EMBL/GenBank/DDBJ databases">
        <title>Salinicola lusitanus LLJ914,a marine bacterium isolated from the Okinawa Trough.</title>
        <authorList>
            <person name="Li J."/>
        </authorList>
    </citation>
    <scope>NUCLEOTIDE SEQUENCE [LARGE SCALE GENOMIC DNA]</scope>
</reference>
<dbReference type="AlphaFoldDB" id="A0AAW0NUZ7"/>
<name>A0AAW0NUZ7_9GOBI</name>
<dbReference type="EMBL" id="JBBPFD010000013">
    <property type="protein sequence ID" value="KAK7901980.1"/>
    <property type="molecule type" value="Genomic_DNA"/>
</dbReference>
<gene>
    <name evidence="1" type="ORF">WMY93_018749</name>
</gene>
<dbReference type="Proteomes" id="UP001460270">
    <property type="component" value="Unassembled WGS sequence"/>
</dbReference>
<keyword evidence="2" id="KW-1185">Reference proteome</keyword>
<evidence type="ECO:0000313" key="1">
    <source>
        <dbReference type="EMBL" id="KAK7901980.1"/>
    </source>
</evidence>
<accession>A0AAW0NUZ7</accession>
<proteinExistence type="predicted"/>
<protein>
    <submittedName>
        <fullName evidence="1">Uncharacterized protein</fullName>
    </submittedName>
</protein>
<comment type="caution">
    <text evidence="1">The sequence shown here is derived from an EMBL/GenBank/DDBJ whole genome shotgun (WGS) entry which is preliminary data.</text>
</comment>
<sequence length="151" mass="15844">MESGLAVWGSEGAGGGGEGGGRLKQLCLQRVSGLSAGRVLPVFPRPIVSVHFLSGHRDDHLPFSSDGWAGPSVSQVRDDTCCILITLLVCISATHLFVTTTSASGCGGSNGPLHLRTNQAHYRLHYAGVRSISEQTVIFPLASNRQNCASS</sequence>
<evidence type="ECO:0000313" key="2">
    <source>
        <dbReference type="Proteomes" id="UP001460270"/>
    </source>
</evidence>
<organism evidence="1 2">
    <name type="scientific">Mugilogobius chulae</name>
    <name type="common">yellowstripe goby</name>
    <dbReference type="NCBI Taxonomy" id="88201"/>
    <lineage>
        <taxon>Eukaryota</taxon>
        <taxon>Metazoa</taxon>
        <taxon>Chordata</taxon>
        <taxon>Craniata</taxon>
        <taxon>Vertebrata</taxon>
        <taxon>Euteleostomi</taxon>
        <taxon>Actinopterygii</taxon>
        <taxon>Neopterygii</taxon>
        <taxon>Teleostei</taxon>
        <taxon>Neoteleostei</taxon>
        <taxon>Acanthomorphata</taxon>
        <taxon>Gobiaria</taxon>
        <taxon>Gobiiformes</taxon>
        <taxon>Gobioidei</taxon>
        <taxon>Gobiidae</taxon>
        <taxon>Gobionellinae</taxon>
        <taxon>Mugilogobius</taxon>
    </lineage>
</organism>